<dbReference type="GO" id="GO:0006355">
    <property type="term" value="P:regulation of DNA-templated transcription"/>
    <property type="evidence" value="ECO:0007669"/>
    <property type="project" value="InterPro"/>
</dbReference>
<name>A0A3N0B3A4_9ACTN</name>
<evidence type="ECO:0000313" key="3">
    <source>
        <dbReference type="Proteomes" id="UP000269591"/>
    </source>
</evidence>
<gene>
    <name evidence="2" type="ORF">DMP06_02360</name>
</gene>
<dbReference type="PANTHER" id="PTHR35807">
    <property type="entry name" value="TRANSCRIPTIONAL REGULATOR REDD-RELATED"/>
    <property type="match status" value="1"/>
</dbReference>
<keyword evidence="3" id="KW-1185">Reference proteome</keyword>
<dbReference type="Pfam" id="PF03704">
    <property type="entry name" value="BTAD"/>
    <property type="match status" value="1"/>
</dbReference>
<evidence type="ECO:0000313" key="2">
    <source>
        <dbReference type="EMBL" id="RNL41448.1"/>
    </source>
</evidence>
<proteinExistence type="predicted"/>
<dbReference type="SMART" id="SM01043">
    <property type="entry name" value="BTAD"/>
    <property type="match status" value="1"/>
</dbReference>
<dbReference type="InterPro" id="IPR051677">
    <property type="entry name" value="AfsR-DnrI-RedD_regulator"/>
</dbReference>
<reference evidence="3" key="1">
    <citation type="submission" date="2018-05" db="EMBL/GenBank/DDBJ databases">
        <title>Genome Sequencing of selected type strains of the family Eggerthellaceae.</title>
        <authorList>
            <person name="Danylec N."/>
            <person name="Stoll D.A."/>
            <person name="Doetsch A."/>
            <person name="Huch M."/>
        </authorList>
    </citation>
    <scope>NUCLEOTIDE SEQUENCE [LARGE SCALE GENOMIC DNA]</scope>
    <source>
        <strain evidence="3">DSM 24851</strain>
    </source>
</reference>
<organism evidence="2 3">
    <name type="scientific">Slackia equolifaciens</name>
    <dbReference type="NCBI Taxonomy" id="498718"/>
    <lineage>
        <taxon>Bacteria</taxon>
        <taxon>Bacillati</taxon>
        <taxon>Actinomycetota</taxon>
        <taxon>Coriobacteriia</taxon>
        <taxon>Eggerthellales</taxon>
        <taxon>Eggerthellaceae</taxon>
        <taxon>Slackia</taxon>
    </lineage>
</organism>
<dbReference type="SUPFAM" id="SSF46894">
    <property type="entry name" value="C-terminal effector domain of the bipartite response regulators"/>
    <property type="match status" value="1"/>
</dbReference>
<dbReference type="RefSeq" id="WP_123208146.1">
    <property type="nucleotide sequence ID" value="NZ_JBHTHO010000006.1"/>
</dbReference>
<dbReference type="AlphaFoldDB" id="A0A3N0B3A4"/>
<protein>
    <recommendedName>
        <fullName evidence="1">Bacterial transcriptional activator domain-containing protein</fullName>
    </recommendedName>
</protein>
<dbReference type="InterPro" id="IPR011990">
    <property type="entry name" value="TPR-like_helical_dom_sf"/>
</dbReference>
<dbReference type="Gene3D" id="1.10.10.10">
    <property type="entry name" value="Winged helix-like DNA-binding domain superfamily/Winged helix DNA-binding domain"/>
    <property type="match status" value="1"/>
</dbReference>
<dbReference type="EMBL" id="QIBX01000002">
    <property type="protein sequence ID" value="RNL41448.1"/>
    <property type="molecule type" value="Genomic_DNA"/>
</dbReference>
<feature type="domain" description="Bacterial transcriptional activator" evidence="1">
    <location>
        <begin position="691"/>
        <end position="834"/>
    </location>
</feature>
<dbReference type="InterPro" id="IPR005158">
    <property type="entry name" value="BTAD"/>
</dbReference>
<dbReference type="InterPro" id="IPR016032">
    <property type="entry name" value="Sig_transdc_resp-reg_C-effctor"/>
</dbReference>
<dbReference type="GO" id="GO:0003677">
    <property type="term" value="F:DNA binding"/>
    <property type="evidence" value="ECO:0007669"/>
    <property type="project" value="InterPro"/>
</dbReference>
<sequence>MRNFLMNSACNGCRPKLLGQRKRYDRPRLMKKMMGERQVARFLVAPTGYGKSTLLLEYADSIFGLHNVYWIDCQSPCFLRDLDAAAIVETLVQMGSPQSLAVFEDVPYLDDARADAFSACVDALLSAGWEVAASMLPPFDSYSERQGDRVLLEADDFLADDAELEALRGASDGAMTRRVDRVCALAWGDDDDRGAFVDGLRTMELPAEMRLAMLVMLVLQEGSFEDLGALVRGIKRDTLRFLARHYPHLGIDLVAEGFDAVRLPVERLARAYANSIDSAVERAGYVGRDALAARLADLLVERGAYRRACETMKALCARKRRISWIERSHAGFMAAGQLAPLQDLFESLGKRPAGLSPRALLDAAMRLRILGDAQAAAGFASRAMAHPDSSACNVCEAALLCDECGNDDQRARALRALKRIAARRDSSDEQERGDSEAFRRLAASRLALRDDPLKALAVLTPIACELAGEEAALAHIAVLLAHANGRIVRKEWAPWSRAQRDAVVRLALEVVRGGGRQATVLEAVVASEIATASGYTVGDEAWRISADERVVGLSTQRAEWATRMRRDMAMAIPRHRAVDDEELRRRVPEMRVRLFGGMEVRVGGRMVDPGSFRKQKAKTLLAVLVLHRGREVPRRDLVDILWPSSRSERGVSNFYSVWSVLRKALSDEEGLCPYLVRHQTSCMVDSRFVHSDIEEFEDLYRRLMFDPPDARAWMGVFERLSAGFFCDLLPSETDNLYIVGMRERFRSRTVDACATAAGRLCDAREPQTALWFANAALELDRGREDVYYALMRAQMMAGRRTSAMETYFACLRFMGDELGMSPSERIVRLYDELLVCAESE</sequence>
<dbReference type="OrthoDB" id="3185430at2"/>
<accession>A0A3N0B3A4</accession>
<dbReference type="Proteomes" id="UP000269591">
    <property type="component" value="Unassembled WGS sequence"/>
</dbReference>
<evidence type="ECO:0000259" key="1">
    <source>
        <dbReference type="SMART" id="SM01043"/>
    </source>
</evidence>
<comment type="caution">
    <text evidence="2">The sequence shown here is derived from an EMBL/GenBank/DDBJ whole genome shotgun (WGS) entry which is preliminary data.</text>
</comment>
<dbReference type="SUPFAM" id="SSF48452">
    <property type="entry name" value="TPR-like"/>
    <property type="match status" value="1"/>
</dbReference>
<dbReference type="InterPro" id="IPR036388">
    <property type="entry name" value="WH-like_DNA-bd_sf"/>
</dbReference>
<dbReference type="Gene3D" id="1.25.40.10">
    <property type="entry name" value="Tetratricopeptide repeat domain"/>
    <property type="match status" value="1"/>
</dbReference>